<reference evidence="2" key="1">
    <citation type="journal article" date="2014" name="Int. J. Syst. Evol. Microbiol.">
        <title>Complete genome of a new Firmicutes species belonging to the dominant human colonic microbiota ('Ruminococcus bicirculans') reveals two chromosomes and a selective capacity to utilize plant glucans.</title>
        <authorList>
            <consortium name="NISC Comparative Sequencing Program"/>
            <person name="Wegmann U."/>
            <person name="Louis P."/>
            <person name="Goesmann A."/>
            <person name="Henrissat B."/>
            <person name="Duncan S.H."/>
            <person name="Flint H.J."/>
        </authorList>
    </citation>
    <scope>NUCLEOTIDE SEQUENCE</scope>
    <source>
        <strain evidence="2">VKM Ac-1246</strain>
    </source>
</reference>
<dbReference type="PANTHER" id="PTHR43591">
    <property type="entry name" value="METHYLTRANSFERASE"/>
    <property type="match status" value="1"/>
</dbReference>
<reference evidence="2" key="2">
    <citation type="submission" date="2023-01" db="EMBL/GenBank/DDBJ databases">
        <authorList>
            <person name="Sun Q."/>
            <person name="Evtushenko L."/>
        </authorList>
    </citation>
    <scope>NUCLEOTIDE SEQUENCE</scope>
    <source>
        <strain evidence="2">VKM Ac-1246</strain>
    </source>
</reference>
<gene>
    <name evidence="2" type="ORF">GCM10017579_44120</name>
</gene>
<name>A0ABQ5T2S2_9ACTN</name>
<protein>
    <recommendedName>
        <fullName evidence="1">Methyltransferase domain-containing protein</fullName>
    </recommendedName>
</protein>
<evidence type="ECO:0000313" key="3">
    <source>
        <dbReference type="Proteomes" id="UP001142292"/>
    </source>
</evidence>
<dbReference type="Proteomes" id="UP001142292">
    <property type="component" value="Unassembled WGS sequence"/>
</dbReference>
<dbReference type="EMBL" id="BSEL01000012">
    <property type="protein sequence ID" value="GLJ70376.1"/>
    <property type="molecule type" value="Genomic_DNA"/>
</dbReference>
<dbReference type="Pfam" id="PF13649">
    <property type="entry name" value="Methyltransf_25"/>
    <property type="match status" value="1"/>
</dbReference>
<evidence type="ECO:0000259" key="1">
    <source>
        <dbReference type="Pfam" id="PF13649"/>
    </source>
</evidence>
<organism evidence="2 3">
    <name type="scientific">Nocardioides luteus</name>
    <dbReference type="NCBI Taxonomy" id="1844"/>
    <lineage>
        <taxon>Bacteria</taxon>
        <taxon>Bacillati</taxon>
        <taxon>Actinomycetota</taxon>
        <taxon>Actinomycetes</taxon>
        <taxon>Propionibacteriales</taxon>
        <taxon>Nocardioidaceae</taxon>
        <taxon>Nocardioides</taxon>
    </lineage>
</organism>
<sequence length="272" mass="29065">MTATPVQPDLKARHRAMWGLGNYARVADELIPELGQVLVEACEIGPGDHVLDIAAGTGNAAVPAALAGAEVTASDLSPDLLEIGRSRAAEAGAESVTWQEADAEALPFADGEFDVAMSCVGIMFTPFHEKSAAELVRVVRPGGRIGLISWTPEGFIGQMFAAMKPFMPPPPEGAQPPPRWGDEEHVRGLLGDRVGSFRAEKRTVSIDSFATGAEFRDFFKACYGPTIVAYRGIADDASRTAELDAALAELGDRYVDSGTMRWEYLLVTAVRS</sequence>
<dbReference type="SUPFAM" id="SSF53335">
    <property type="entry name" value="S-adenosyl-L-methionine-dependent methyltransferases"/>
    <property type="match status" value="1"/>
</dbReference>
<dbReference type="CDD" id="cd02440">
    <property type="entry name" value="AdoMet_MTases"/>
    <property type="match status" value="1"/>
</dbReference>
<comment type="caution">
    <text evidence="2">The sequence shown here is derived from an EMBL/GenBank/DDBJ whole genome shotgun (WGS) entry which is preliminary data.</text>
</comment>
<dbReference type="PANTHER" id="PTHR43591:SF24">
    <property type="entry name" value="2-METHOXY-6-POLYPRENYL-1,4-BENZOQUINOL METHYLASE, MITOCHONDRIAL"/>
    <property type="match status" value="1"/>
</dbReference>
<keyword evidence="3" id="KW-1185">Reference proteome</keyword>
<dbReference type="InterPro" id="IPR029063">
    <property type="entry name" value="SAM-dependent_MTases_sf"/>
</dbReference>
<evidence type="ECO:0000313" key="2">
    <source>
        <dbReference type="EMBL" id="GLJ70376.1"/>
    </source>
</evidence>
<accession>A0ABQ5T2S2</accession>
<proteinExistence type="predicted"/>
<dbReference type="RefSeq" id="WP_189119636.1">
    <property type="nucleotide sequence ID" value="NZ_BMRK01000014.1"/>
</dbReference>
<dbReference type="Gene3D" id="3.40.50.150">
    <property type="entry name" value="Vaccinia Virus protein VP39"/>
    <property type="match status" value="1"/>
</dbReference>
<feature type="domain" description="Methyltransferase" evidence="1">
    <location>
        <begin position="50"/>
        <end position="143"/>
    </location>
</feature>
<dbReference type="InterPro" id="IPR041698">
    <property type="entry name" value="Methyltransf_25"/>
</dbReference>